<protein>
    <submittedName>
        <fullName evidence="1">Uncharacterized protein</fullName>
    </submittedName>
</protein>
<sequence>MWAQRHLIPLLALHLTGPEESPGELLTLYSALDQTLGQGINSRGLAQICRCWFHLFWATTHPRTKTPNPTWSFNQPPLLYLKTFES</sequence>
<reference evidence="1" key="1">
    <citation type="journal article" date="2021" name="Nat. Commun.">
        <title>Genetic determinants of endophytism in the Arabidopsis root mycobiome.</title>
        <authorList>
            <person name="Mesny F."/>
            <person name="Miyauchi S."/>
            <person name="Thiergart T."/>
            <person name="Pickel B."/>
            <person name="Atanasova L."/>
            <person name="Karlsson M."/>
            <person name="Huettel B."/>
            <person name="Barry K.W."/>
            <person name="Haridas S."/>
            <person name="Chen C."/>
            <person name="Bauer D."/>
            <person name="Andreopoulos W."/>
            <person name="Pangilinan J."/>
            <person name="LaButti K."/>
            <person name="Riley R."/>
            <person name="Lipzen A."/>
            <person name="Clum A."/>
            <person name="Drula E."/>
            <person name="Henrissat B."/>
            <person name="Kohler A."/>
            <person name="Grigoriev I.V."/>
            <person name="Martin F.M."/>
            <person name="Hacquard S."/>
        </authorList>
    </citation>
    <scope>NUCLEOTIDE SEQUENCE</scope>
    <source>
        <strain evidence="1">MPI-CAGE-AT-0147</strain>
    </source>
</reference>
<evidence type="ECO:0000313" key="1">
    <source>
        <dbReference type="EMBL" id="KAH7143875.1"/>
    </source>
</evidence>
<name>A0A9P9ETX2_9HYPO</name>
<organism evidence="1 2">
    <name type="scientific">Dactylonectria macrodidyma</name>
    <dbReference type="NCBI Taxonomy" id="307937"/>
    <lineage>
        <taxon>Eukaryota</taxon>
        <taxon>Fungi</taxon>
        <taxon>Dikarya</taxon>
        <taxon>Ascomycota</taxon>
        <taxon>Pezizomycotina</taxon>
        <taxon>Sordariomycetes</taxon>
        <taxon>Hypocreomycetidae</taxon>
        <taxon>Hypocreales</taxon>
        <taxon>Nectriaceae</taxon>
        <taxon>Dactylonectria</taxon>
    </lineage>
</organism>
<dbReference type="AlphaFoldDB" id="A0A9P9ETX2"/>
<comment type="caution">
    <text evidence="1">The sequence shown here is derived from an EMBL/GenBank/DDBJ whole genome shotgun (WGS) entry which is preliminary data.</text>
</comment>
<proteinExistence type="predicted"/>
<evidence type="ECO:0000313" key="2">
    <source>
        <dbReference type="Proteomes" id="UP000738349"/>
    </source>
</evidence>
<gene>
    <name evidence="1" type="ORF">EDB81DRAFT_796695</name>
</gene>
<dbReference type="Proteomes" id="UP000738349">
    <property type="component" value="Unassembled WGS sequence"/>
</dbReference>
<keyword evidence="2" id="KW-1185">Reference proteome</keyword>
<dbReference type="EMBL" id="JAGMUV010000009">
    <property type="protein sequence ID" value="KAH7143875.1"/>
    <property type="molecule type" value="Genomic_DNA"/>
</dbReference>
<accession>A0A9P9ETX2</accession>